<name>A0AAD6SGQ5_9AGAR</name>
<evidence type="ECO:0000313" key="3">
    <source>
        <dbReference type="EMBL" id="KAJ7026852.1"/>
    </source>
</evidence>
<reference evidence="3" key="1">
    <citation type="submission" date="2023-03" db="EMBL/GenBank/DDBJ databases">
        <title>Massive genome expansion in bonnet fungi (Mycena s.s.) driven by repeated elements and novel gene families across ecological guilds.</title>
        <authorList>
            <consortium name="Lawrence Berkeley National Laboratory"/>
            <person name="Harder C.B."/>
            <person name="Miyauchi S."/>
            <person name="Viragh M."/>
            <person name="Kuo A."/>
            <person name="Thoen E."/>
            <person name="Andreopoulos B."/>
            <person name="Lu D."/>
            <person name="Skrede I."/>
            <person name="Drula E."/>
            <person name="Henrissat B."/>
            <person name="Morin E."/>
            <person name="Kohler A."/>
            <person name="Barry K."/>
            <person name="LaButti K."/>
            <person name="Morin E."/>
            <person name="Salamov A."/>
            <person name="Lipzen A."/>
            <person name="Mereny Z."/>
            <person name="Hegedus B."/>
            <person name="Baldrian P."/>
            <person name="Stursova M."/>
            <person name="Weitz H."/>
            <person name="Taylor A."/>
            <person name="Grigoriev I.V."/>
            <person name="Nagy L.G."/>
            <person name="Martin F."/>
            <person name="Kauserud H."/>
        </authorList>
    </citation>
    <scope>NUCLEOTIDE SEQUENCE</scope>
    <source>
        <strain evidence="3">CBHHK200</strain>
    </source>
</reference>
<dbReference type="AlphaFoldDB" id="A0AAD6SGQ5"/>
<accession>A0AAD6SGQ5</accession>
<protein>
    <submittedName>
        <fullName evidence="3">Uncharacterized protein</fullName>
    </submittedName>
</protein>
<keyword evidence="2" id="KW-0812">Transmembrane</keyword>
<evidence type="ECO:0000313" key="4">
    <source>
        <dbReference type="Proteomes" id="UP001218188"/>
    </source>
</evidence>
<dbReference type="EMBL" id="JARJCM010000132">
    <property type="protein sequence ID" value="KAJ7026852.1"/>
    <property type="molecule type" value="Genomic_DNA"/>
</dbReference>
<keyword evidence="2" id="KW-1133">Transmembrane helix</keyword>
<evidence type="ECO:0000256" key="1">
    <source>
        <dbReference type="SAM" id="MobiDB-lite"/>
    </source>
</evidence>
<sequence>MTCATRNYQHMRSQARSRGHHHYDQENDKSSGIIFLAFVVAIVALYHYSRRQGARPIRITQGWYTLGKQMDTSNAPPDDGALDTTDSDSIPAARRAHCAAELRGAKTLLARGGRNVDVRRTKARIRELEAQLQPT</sequence>
<organism evidence="3 4">
    <name type="scientific">Mycena alexandri</name>
    <dbReference type="NCBI Taxonomy" id="1745969"/>
    <lineage>
        <taxon>Eukaryota</taxon>
        <taxon>Fungi</taxon>
        <taxon>Dikarya</taxon>
        <taxon>Basidiomycota</taxon>
        <taxon>Agaricomycotina</taxon>
        <taxon>Agaricomycetes</taxon>
        <taxon>Agaricomycetidae</taxon>
        <taxon>Agaricales</taxon>
        <taxon>Marasmiineae</taxon>
        <taxon>Mycenaceae</taxon>
        <taxon>Mycena</taxon>
    </lineage>
</organism>
<feature type="transmembrane region" description="Helical" evidence="2">
    <location>
        <begin position="30"/>
        <end position="48"/>
    </location>
</feature>
<evidence type="ECO:0000256" key="2">
    <source>
        <dbReference type="SAM" id="Phobius"/>
    </source>
</evidence>
<keyword evidence="2" id="KW-0472">Membrane</keyword>
<comment type="caution">
    <text evidence="3">The sequence shown here is derived from an EMBL/GenBank/DDBJ whole genome shotgun (WGS) entry which is preliminary data.</text>
</comment>
<gene>
    <name evidence="3" type="ORF">C8F04DRAFT_1399768</name>
</gene>
<keyword evidence="4" id="KW-1185">Reference proteome</keyword>
<dbReference type="Proteomes" id="UP001218188">
    <property type="component" value="Unassembled WGS sequence"/>
</dbReference>
<proteinExistence type="predicted"/>
<feature type="region of interest" description="Disordered" evidence="1">
    <location>
        <begin position="1"/>
        <end position="24"/>
    </location>
</feature>
<feature type="region of interest" description="Disordered" evidence="1">
    <location>
        <begin position="68"/>
        <end position="88"/>
    </location>
</feature>
<feature type="compositionally biased region" description="Polar residues" evidence="1">
    <location>
        <begin position="1"/>
        <end position="12"/>
    </location>
</feature>